<protein>
    <submittedName>
        <fullName evidence="3">NAD(P)-binding domain-containing protein</fullName>
    </submittedName>
</protein>
<dbReference type="PANTHER" id="PTHR11645">
    <property type="entry name" value="PYRROLINE-5-CARBOXYLATE REDUCTASE"/>
    <property type="match status" value="1"/>
</dbReference>
<dbReference type="PANTHER" id="PTHR11645:SF13">
    <property type="entry name" value="PYRROLINE-5-CARBOXYLATE REDUCTASE CATALYTIC N-TERMINAL DOMAIN-CONTAINING PROTEIN"/>
    <property type="match status" value="1"/>
</dbReference>
<dbReference type="EMBL" id="JAGXOE010000266">
    <property type="protein sequence ID" value="MBS4104565.1"/>
    <property type="molecule type" value="Genomic_DNA"/>
</dbReference>
<reference evidence="3 4" key="1">
    <citation type="submission" date="2021-04" db="EMBL/GenBank/DDBJ databases">
        <title>Whole genome sequence analysis of a thiophenic sulfur metabolizing bacteria.</title>
        <authorList>
            <person name="Akhtar N."/>
            <person name="Akram J."/>
            <person name="Aslam A."/>
        </authorList>
    </citation>
    <scope>NUCLEOTIDE SEQUENCE [LARGE SCALE GENOMIC DNA]</scope>
    <source>
        <strain evidence="3 4">3OW</strain>
    </source>
</reference>
<evidence type="ECO:0000259" key="2">
    <source>
        <dbReference type="Pfam" id="PF03807"/>
    </source>
</evidence>
<evidence type="ECO:0000256" key="1">
    <source>
        <dbReference type="ARBA" id="ARBA00005525"/>
    </source>
</evidence>
<dbReference type="Pfam" id="PF03807">
    <property type="entry name" value="F420_oxidored"/>
    <property type="match status" value="1"/>
</dbReference>
<sequence length="264" mass="28372">RTDGVWPTIKNVGVIGVGELGEAITVGLSIAPHPPEIHLSRRSRPVSHRLTELFTNVRVARNNQEVIDRSEAIILAVPPPAVVNTLSPLQVPPDKLVISAVAGARRDDLRAHLPGGADVVRVIPLPAVRRQAGITSVFPASAPTEELFGRLGPVVVARTEDQFSALSAVTATISTHLAYLGEITNWLVHHGWENTAAEMYIRGVFAGVSDTLAASDPTLDALLDAHETAGGINQQFREDWFDAEKRASLHSSLNDVLRRVSGRA</sequence>
<dbReference type="RefSeq" id="WP_212555549.1">
    <property type="nucleotide sequence ID" value="NZ_JAGXOE010000266.1"/>
</dbReference>
<keyword evidence="4" id="KW-1185">Reference proteome</keyword>
<dbReference type="Gene3D" id="3.40.50.720">
    <property type="entry name" value="NAD(P)-binding Rossmann-like Domain"/>
    <property type="match status" value="1"/>
</dbReference>
<name>A0ABS5NJW1_TSUPA</name>
<feature type="domain" description="Pyrroline-5-carboxylate reductase catalytic N-terminal" evidence="2">
    <location>
        <begin position="12"/>
        <end position="103"/>
    </location>
</feature>
<proteinExistence type="inferred from homology"/>
<dbReference type="InterPro" id="IPR028939">
    <property type="entry name" value="P5C_Rdtase_cat_N"/>
</dbReference>
<dbReference type="Proteomes" id="UP000676853">
    <property type="component" value="Unassembled WGS sequence"/>
</dbReference>
<feature type="non-terminal residue" evidence="3">
    <location>
        <position position="1"/>
    </location>
</feature>
<organism evidence="3 4">
    <name type="scientific">Tsukamurella paurometabola</name>
    <name type="common">Corynebacterium paurometabolum</name>
    <dbReference type="NCBI Taxonomy" id="2061"/>
    <lineage>
        <taxon>Bacteria</taxon>
        <taxon>Bacillati</taxon>
        <taxon>Actinomycetota</taxon>
        <taxon>Actinomycetes</taxon>
        <taxon>Mycobacteriales</taxon>
        <taxon>Tsukamurellaceae</taxon>
        <taxon>Tsukamurella</taxon>
    </lineage>
</organism>
<evidence type="ECO:0000313" key="3">
    <source>
        <dbReference type="EMBL" id="MBS4104565.1"/>
    </source>
</evidence>
<accession>A0ABS5NJW1</accession>
<comment type="caution">
    <text evidence="3">The sequence shown here is derived from an EMBL/GenBank/DDBJ whole genome shotgun (WGS) entry which is preliminary data.</text>
</comment>
<dbReference type="SUPFAM" id="SSF51735">
    <property type="entry name" value="NAD(P)-binding Rossmann-fold domains"/>
    <property type="match status" value="1"/>
</dbReference>
<comment type="similarity">
    <text evidence="1">Belongs to the pyrroline-5-carboxylate reductase family.</text>
</comment>
<gene>
    <name evidence="3" type="ORF">KFZ73_25465</name>
</gene>
<evidence type="ECO:0000313" key="4">
    <source>
        <dbReference type="Proteomes" id="UP000676853"/>
    </source>
</evidence>
<dbReference type="InterPro" id="IPR036291">
    <property type="entry name" value="NAD(P)-bd_dom_sf"/>
</dbReference>